<feature type="transmembrane region" description="Helical" evidence="6">
    <location>
        <begin position="100"/>
        <end position="120"/>
    </location>
</feature>
<dbReference type="Proteomes" id="UP000000269">
    <property type="component" value="Chromosome"/>
</dbReference>
<dbReference type="STRING" id="350688.Clos_0965"/>
<name>A8MFX4_ALKOO</name>
<accession>A8MFX4</accession>
<feature type="transmembrane region" description="Helical" evidence="6">
    <location>
        <begin position="210"/>
        <end position="228"/>
    </location>
</feature>
<keyword evidence="4 6" id="KW-1133">Transmembrane helix</keyword>
<feature type="transmembrane region" description="Helical" evidence="6">
    <location>
        <begin position="75"/>
        <end position="93"/>
    </location>
</feature>
<feature type="transmembrane region" description="Helical" evidence="6">
    <location>
        <begin position="16"/>
        <end position="36"/>
    </location>
</feature>
<evidence type="ECO:0000256" key="5">
    <source>
        <dbReference type="ARBA" id="ARBA00023136"/>
    </source>
</evidence>
<dbReference type="GO" id="GO:0022857">
    <property type="term" value="F:transmembrane transporter activity"/>
    <property type="evidence" value="ECO:0007669"/>
    <property type="project" value="InterPro"/>
</dbReference>
<feature type="transmembrane region" description="Helical" evidence="6">
    <location>
        <begin position="157"/>
        <end position="176"/>
    </location>
</feature>
<evidence type="ECO:0000256" key="1">
    <source>
        <dbReference type="ARBA" id="ARBA00004651"/>
    </source>
</evidence>
<keyword evidence="2" id="KW-1003">Cell membrane</keyword>
<dbReference type="InterPro" id="IPR001851">
    <property type="entry name" value="ABC_transp_permease"/>
</dbReference>
<dbReference type="GO" id="GO:0005886">
    <property type="term" value="C:plasma membrane"/>
    <property type="evidence" value="ECO:0007669"/>
    <property type="project" value="UniProtKB-SubCell"/>
</dbReference>
<sequence>MSNFKRFLANKKNHNFLIPIIAILSGFLFGSIIMVLTGLNPKDLFISIIRAVSGVDVNNIGTSKKVFNARYVGEYLVTVMPLVLTGLSSAFAFRTGLFNIGGEGQVLVGSFFATYAALMFDLPSFLLVPTVMVAGMIGGAIWGFIPGVLKAKFNVSEVVVTIMLNYVGLYSTNYFLKQLPGSTNTRTVDFPTESLLKSDFLSRLTSGSRLHYGFIVVILSVLAFWFIIEKTTFGYELKSVGFNPFASRYAGMKVERNAALSMTIAGAFSGLAGAILVAGTFGYGRILASFENYGFEGLAVALVGNSTGSGTVLGALLFGALKAAQPIMQVNRIPRDIAIIIISSIVVFIAMRNGIKLLLERIKIKEVEK</sequence>
<gene>
    <name evidence="7" type="ordered locus">Clos_0965</name>
</gene>
<dbReference type="PANTHER" id="PTHR47089">
    <property type="entry name" value="ABC TRANSPORTER, PERMEASE PROTEIN"/>
    <property type="match status" value="1"/>
</dbReference>
<evidence type="ECO:0000256" key="6">
    <source>
        <dbReference type="SAM" id="Phobius"/>
    </source>
</evidence>
<feature type="transmembrane region" description="Helical" evidence="6">
    <location>
        <begin position="333"/>
        <end position="351"/>
    </location>
</feature>
<feature type="transmembrane region" description="Helical" evidence="6">
    <location>
        <begin position="298"/>
        <end position="321"/>
    </location>
</feature>
<keyword evidence="8" id="KW-1185">Reference proteome</keyword>
<reference evidence="8" key="1">
    <citation type="submission" date="2007-10" db="EMBL/GenBank/DDBJ databases">
        <title>Complete genome of Alkaliphilus oremlandii OhILAs.</title>
        <authorList>
            <person name="Copeland A."/>
            <person name="Lucas S."/>
            <person name="Lapidus A."/>
            <person name="Barry K."/>
            <person name="Detter J.C."/>
            <person name="Glavina del Rio T."/>
            <person name="Hammon N."/>
            <person name="Israni S."/>
            <person name="Dalin E."/>
            <person name="Tice H."/>
            <person name="Pitluck S."/>
            <person name="Chain P."/>
            <person name="Malfatti S."/>
            <person name="Shin M."/>
            <person name="Vergez L."/>
            <person name="Schmutz J."/>
            <person name="Larimer F."/>
            <person name="Land M."/>
            <person name="Hauser L."/>
            <person name="Kyrpides N."/>
            <person name="Mikhailova N."/>
            <person name="Stolz J.F."/>
            <person name="Dawson A."/>
            <person name="Fisher E."/>
            <person name="Crable B."/>
            <person name="Perera E."/>
            <person name="Lisak J."/>
            <person name="Ranganathan M."/>
            <person name="Basu P."/>
            <person name="Richardson P."/>
        </authorList>
    </citation>
    <scope>NUCLEOTIDE SEQUENCE [LARGE SCALE GENOMIC DNA]</scope>
    <source>
        <strain evidence="8">OhILAs</strain>
    </source>
</reference>
<evidence type="ECO:0000256" key="3">
    <source>
        <dbReference type="ARBA" id="ARBA00022692"/>
    </source>
</evidence>
<dbReference type="eggNOG" id="COG4603">
    <property type="taxonomic scope" value="Bacteria"/>
</dbReference>
<keyword evidence="3 6" id="KW-0812">Transmembrane</keyword>
<protein>
    <submittedName>
        <fullName evidence="7">Inner-membrane translocator</fullName>
    </submittedName>
</protein>
<dbReference type="AlphaFoldDB" id="A8MFX4"/>
<dbReference type="HOGENOM" id="CLU_040769_0_1_9"/>
<evidence type="ECO:0000313" key="8">
    <source>
        <dbReference type="Proteomes" id="UP000000269"/>
    </source>
</evidence>
<feature type="transmembrane region" description="Helical" evidence="6">
    <location>
        <begin position="258"/>
        <end position="278"/>
    </location>
</feature>
<dbReference type="EMBL" id="CP000853">
    <property type="protein sequence ID" value="ABW18512.1"/>
    <property type="molecule type" value="Genomic_DNA"/>
</dbReference>
<feature type="transmembrane region" description="Helical" evidence="6">
    <location>
        <begin position="126"/>
        <end position="145"/>
    </location>
</feature>
<proteinExistence type="predicted"/>
<comment type="subcellular location">
    <subcellularLocation>
        <location evidence="1">Cell membrane</location>
        <topology evidence="1">Multi-pass membrane protein</topology>
    </subcellularLocation>
</comment>
<organism evidence="7 8">
    <name type="scientific">Alkaliphilus oremlandii (strain OhILAs)</name>
    <name type="common">Clostridium oremlandii (strain OhILAs)</name>
    <dbReference type="NCBI Taxonomy" id="350688"/>
    <lineage>
        <taxon>Bacteria</taxon>
        <taxon>Bacillati</taxon>
        <taxon>Bacillota</taxon>
        <taxon>Clostridia</taxon>
        <taxon>Peptostreptococcales</taxon>
        <taxon>Natronincolaceae</taxon>
        <taxon>Alkaliphilus</taxon>
    </lineage>
</organism>
<dbReference type="Pfam" id="PF02653">
    <property type="entry name" value="BPD_transp_2"/>
    <property type="match status" value="1"/>
</dbReference>
<dbReference type="CDD" id="cd06580">
    <property type="entry name" value="TM_PBP1_transp_TpRbsC_like"/>
    <property type="match status" value="1"/>
</dbReference>
<dbReference type="OrthoDB" id="45037at2"/>
<evidence type="ECO:0000256" key="2">
    <source>
        <dbReference type="ARBA" id="ARBA00022475"/>
    </source>
</evidence>
<keyword evidence="5 6" id="KW-0472">Membrane</keyword>
<evidence type="ECO:0000256" key="4">
    <source>
        <dbReference type="ARBA" id="ARBA00022989"/>
    </source>
</evidence>
<dbReference type="RefSeq" id="WP_012158824.1">
    <property type="nucleotide sequence ID" value="NC_009922.1"/>
</dbReference>
<dbReference type="PANTHER" id="PTHR47089:SF1">
    <property type="entry name" value="GUANOSINE ABC TRANSPORTER PERMEASE PROTEIN NUPP"/>
    <property type="match status" value="1"/>
</dbReference>
<evidence type="ECO:0000313" key="7">
    <source>
        <dbReference type="EMBL" id="ABW18512.1"/>
    </source>
</evidence>
<dbReference type="KEGG" id="aoe:Clos_0965"/>